<reference evidence="1" key="1">
    <citation type="submission" date="2021-05" db="EMBL/GenBank/DDBJ databases">
        <authorList>
            <person name="Scholz U."/>
            <person name="Mascher M."/>
            <person name="Fiebig A."/>
        </authorList>
    </citation>
    <scope>NUCLEOTIDE SEQUENCE [LARGE SCALE GENOMIC DNA]</scope>
</reference>
<sequence>MAMSSRYVEVFSFTRQSVDGYNNDRFLLGAESALRVSLSFFLFFTLMFVTTVWTKKLHECRNFWNSNLGGPLLVKIFMVAVCLYLAQIPTSSYIELYGNIARAGAGLFLIIQLISVTKFIVRANTWQQLNPERLRWLVRPTTILLNFGSFGVIFWLLHENRSNTVEFAIAGITLVLMVIMICIYLKSEVTTGWLALGLMLFYIMAMSWTVIRSVPHRESAKANDPKGPDWLTIVSLCFMAYSTLSIGEDDWLQFNNEEQSEDNIPYGFGYFHLVFALGAMYFGMILVGWNAYQTMQRWTVDFGWWSAIVRAINGFLGAVLYIWMLRTPFIWTKEKLVLSFPEASWFGETEVFRPRNTKMKRTS</sequence>
<accession>A0ACD5WMK2</accession>
<protein>
    <submittedName>
        <fullName evidence="1">Uncharacterized protein</fullName>
    </submittedName>
</protein>
<name>A0ACD5WMK2_AVESA</name>
<evidence type="ECO:0000313" key="1">
    <source>
        <dbReference type="EnsemblPlants" id="AVESA.00010b.r2.4AG0648080.1.CDS"/>
    </source>
</evidence>
<evidence type="ECO:0000313" key="2">
    <source>
        <dbReference type="Proteomes" id="UP001732700"/>
    </source>
</evidence>
<organism evidence="1 2">
    <name type="scientific">Avena sativa</name>
    <name type="common">Oat</name>
    <dbReference type="NCBI Taxonomy" id="4498"/>
    <lineage>
        <taxon>Eukaryota</taxon>
        <taxon>Viridiplantae</taxon>
        <taxon>Streptophyta</taxon>
        <taxon>Embryophyta</taxon>
        <taxon>Tracheophyta</taxon>
        <taxon>Spermatophyta</taxon>
        <taxon>Magnoliopsida</taxon>
        <taxon>Liliopsida</taxon>
        <taxon>Poales</taxon>
        <taxon>Poaceae</taxon>
        <taxon>BOP clade</taxon>
        <taxon>Pooideae</taxon>
        <taxon>Poodae</taxon>
        <taxon>Poeae</taxon>
        <taxon>Poeae Chloroplast Group 1 (Aveneae type)</taxon>
        <taxon>Aveninae</taxon>
        <taxon>Avena</taxon>
    </lineage>
</organism>
<dbReference type="EnsemblPlants" id="AVESA.00010b.r2.4AG0648080.1">
    <property type="protein sequence ID" value="AVESA.00010b.r2.4AG0648080.1.CDS"/>
    <property type="gene ID" value="AVESA.00010b.r2.4AG0648080"/>
</dbReference>
<keyword evidence="2" id="KW-1185">Reference proteome</keyword>
<dbReference type="Proteomes" id="UP001732700">
    <property type="component" value="Chromosome 4A"/>
</dbReference>
<reference evidence="1" key="2">
    <citation type="submission" date="2025-09" db="UniProtKB">
        <authorList>
            <consortium name="EnsemblPlants"/>
        </authorList>
    </citation>
    <scope>IDENTIFICATION</scope>
</reference>
<proteinExistence type="predicted"/>